<feature type="compositionally biased region" description="Polar residues" evidence="1">
    <location>
        <begin position="430"/>
        <end position="439"/>
    </location>
</feature>
<accession>S3CPE9</accession>
<feature type="compositionally biased region" description="Basic residues" evidence="1">
    <location>
        <begin position="302"/>
        <end position="312"/>
    </location>
</feature>
<feature type="region of interest" description="Disordered" evidence="1">
    <location>
        <begin position="1"/>
        <end position="25"/>
    </location>
</feature>
<reference evidence="2 3" key="1">
    <citation type="journal article" date="2013" name="BMC Genomics">
        <title>The genome and transcriptome of the pine saprophyte Ophiostoma piceae, and a comparison with the bark beetle-associated pine pathogen Grosmannia clavigera.</title>
        <authorList>
            <person name="Haridas S."/>
            <person name="Wang Y."/>
            <person name="Lim L."/>
            <person name="Massoumi Alamouti S."/>
            <person name="Jackman S."/>
            <person name="Docking R."/>
            <person name="Robertson G."/>
            <person name="Birol I."/>
            <person name="Bohlmann J."/>
            <person name="Breuil C."/>
        </authorList>
    </citation>
    <scope>NUCLEOTIDE SEQUENCE [LARGE SCALE GENOMIC DNA]</scope>
    <source>
        <strain evidence="2 3">UAMH 11346</strain>
    </source>
</reference>
<dbReference type="OrthoDB" id="5424234at2759"/>
<evidence type="ECO:0000313" key="3">
    <source>
        <dbReference type="Proteomes" id="UP000016923"/>
    </source>
</evidence>
<dbReference type="HOGENOM" id="CLU_367644_0_0_1"/>
<feature type="compositionally biased region" description="Low complexity" evidence="1">
    <location>
        <begin position="332"/>
        <end position="344"/>
    </location>
</feature>
<feature type="compositionally biased region" description="Basic and acidic residues" evidence="1">
    <location>
        <begin position="746"/>
        <end position="758"/>
    </location>
</feature>
<organism evidence="2 3">
    <name type="scientific">Ophiostoma piceae (strain UAMH 11346)</name>
    <name type="common">Sap stain fungus</name>
    <dbReference type="NCBI Taxonomy" id="1262450"/>
    <lineage>
        <taxon>Eukaryota</taxon>
        <taxon>Fungi</taxon>
        <taxon>Dikarya</taxon>
        <taxon>Ascomycota</taxon>
        <taxon>Pezizomycotina</taxon>
        <taxon>Sordariomycetes</taxon>
        <taxon>Sordariomycetidae</taxon>
        <taxon>Ophiostomatales</taxon>
        <taxon>Ophiostomataceae</taxon>
        <taxon>Ophiostoma</taxon>
    </lineage>
</organism>
<dbReference type="STRING" id="1262450.S3CPE9"/>
<evidence type="ECO:0008006" key="4">
    <source>
        <dbReference type="Google" id="ProtNLM"/>
    </source>
</evidence>
<dbReference type="VEuPathDB" id="FungiDB:F503_01216"/>
<feature type="compositionally biased region" description="Polar residues" evidence="1">
    <location>
        <begin position="405"/>
        <end position="417"/>
    </location>
</feature>
<dbReference type="eggNOG" id="ENOG502SDF2">
    <property type="taxonomic scope" value="Eukaryota"/>
</dbReference>
<dbReference type="EMBL" id="KE148149">
    <property type="protein sequence ID" value="EPE08433.1"/>
    <property type="molecule type" value="Genomic_DNA"/>
</dbReference>
<evidence type="ECO:0000256" key="1">
    <source>
        <dbReference type="SAM" id="MobiDB-lite"/>
    </source>
</evidence>
<protein>
    <recommendedName>
        <fullName evidence="4">Nitrogen regulatory protein areA GATA-like domain-containing protein</fullName>
    </recommendedName>
</protein>
<feature type="region of interest" description="Disordered" evidence="1">
    <location>
        <begin position="523"/>
        <end position="549"/>
    </location>
</feature>
<keyword evidence="3" id="KW-1185">Reference proteome</keyword>
<feature type="compositionally biased region" description="Polar residues" evidence="1">
    <location>
        <begin position="537"/>
        <end position="549"/>
    </location>
</feature>
<feature type="compositionally biased region" description="Polar residues" evidence="1">
    <location>
        <begin position="573"/>
        <end position="583"/>
    </location>
</feature>
<sequence>MASAQGKHPASFRNTAPQTPPSTITGDIVETGTVEAMEEALPILPMGFVENTAEVYREVASFDTVPPEKLREYWRVYTITHKKLYDPTANRLENFWWHVWGSNRRELSGSTVARLYQEISNGPTFVPLRTPANRYDGPTIPNFEATLRPKSIPEPELVGTQFSQTKKKSEAVEDLTEPGVQRQVTASSSRPPPSQSILRKPRSSQSGPRPTPRFDLPTGRPVGDNGGGATNPTDVTEYDGSVVEEENNYTASASNDATTTSVGSEGGTSEKTSSHSKDGTPKPPASANSSKTVTSKQETRKPVKSKPAKKKFAVSASGASKKRPLISRRPVSHSSHGSQSSVGSEPGPSKPSQQPQNTQIAEEDEADDDLLPIDNMSASVSPANDRSFAESHQVYQQPLQTYQQSFVQTHTYRNSPLSDKAAGKQPSRPLYSSQMERTLSQASESTVVSSISGSTVASATAGTLPDAPLGSAASAIAGSLHLPPARLESSPVQASGSIVSSIGSSILDMPMVSRNFPVAERPIPSSGSLARPGGGLTRQSTMPYDRSSVQRQQIIRGGSTTSLASMRSPIRANPSSSALISQGSPAAPAMSTPPPLFAAPLMGRSISQDSYGSRPRPLRQYPSPKPEPMRSTTVAAPSMIAVSGQFMDPEGPDTFSFYSKTSLDDKEEEEEDGQELSSSFKGESSSSFSSSFQDPQVTQRPLFTPTRPTQTPRIPFARTRSQLNVILDREKERLGEGNYKSWNESRGGRDHDSQRRGS</sequence>
<feature type="compositionally biased region" description="Low complexity" evidence="1">
    <location>
        <begin position="675"/>
        <end position="716"/>
    </location>
</feature>
<dbReference type="Proteomes" id="UP000016923">
    <property type="component" value="Unassembled WGS sequence"/>
</dbReference>
<name>S3CPE9_OPHP1</name>
<gene>
    <name evidence="2" type="ORF">F503_01216</name>
</gene>
<feature type="compositionally biased region" description="Acidic residues" evidence="1">
    <location>
        <begin position="361"/>
        <end position="371"/>
    </location>
</feature>
<feature type="compositionally biased region" description="Polar residues" evidence="1">
    <location>
        <begin position="350"/>
        <end position="360"/>
    </location>
</feature>
<feature type="compositionally biased region" description="Acidic residues" evidence="1">
    <location>
        <begin position="665"/>
        <end position="674"/>
    </location>
</feature>
<feature type="compositionally biased region" description="Polar residues" evidence="1">
    <location>
        <begin position="286"/>
        <end position="296"/>
    </location>
</feature>
<feature type="region of interest" description="Disordered" evidence="1">
    <location>
        <begin position="145"/>
        <end position="442"/>
    </location>
</feature>
<dbReference type="AlphaFoldDB" id="S3CPE9"/>
<feature type="compositionally biased region" description="Low complexity" evidence="1">
    <location>
        <begin position="393"/>
        <end position="404"/>
    </location>
</feature>
<proteinExistence type="predicted"/>
<evidence type="ECO:0000313" key="2">
    <source>
        <dbReference type="EMBL" id="EPE08433.1"/>
    </source>
</evidence>
<feature type="compositionally biased region" description="Polar residues" evidence="1">
    <location>
        <begin position="12"/>
        <end position="25"/>
    </location>
</feature>
<feature type="region of interest" description="Disordered" evidence="1">
    <location>
        <begin position="563"/>
        <end position="758"/>
    </location>
</feature>
<feature type="compositionally biased region" description="Low complexity" evidence="1">
    <location>
        <begin position="248"/>
        <end position="271"/>
    </location>
</feature>